<dbReference type="InterPro" id="IPR036388">
    <property type="entry name" value="WH-like_DNA-bd_sf"/>
</dbReference>
<reference evidence="7 8" key="1">
    <citation type="submission" date="2016-04" db="EMBL/GenBank/DDBJ databases">
        <title>Reclassification of Paraburkholderia panaciterrae (Farh et al. 2015) Dobritsa &amp; Samadpour 2016 as a later homotypic synonym of Paraburkholderia ginsengiterrae (Farh et al. 2015) Dobritsa &amp; Samadpour 2016.</title>
        <authorList>
            <person name="Dobritsa A.P."/>
            <person name="Kutumbaka K."/>
            <person name="Samadpour M."/>
        </authorList>
    </citation>
    <scope>NUCLEOTIDE SEQUENCE [LARGE SCALE GENOMIC DNA]</scope>
    <source>
        <strain evidence="6 8">DCY85</strain>
        <strain evidence="5 7">DCY85-1</strain>
    </source>
</reference>
<organism evidence="6 8">
    <name type="scientific">Paraburkholderia ginsengiterrae</name>
    <dbReference type="NCBI Taxonomy" id="1462993"/>
    <lineage>
        <taxon>Bacteria</taxon>
        <taxon>Pseudomonadati</taxon>
        <taxon>Pseudomonadota</taxon>
        <taxon>Betaproteobacteria</taxon>
        <taxon>Burkholderiales</taxon>
        <taxon>Burkholderiaceae</taxon>
        <taxon>Paraburkholderia</taxon>
    </lineage>
</organism>
<comment type="caution">
    <text evidence="6">The sequence shown here is derived from an EMBL/GenBank/DDBJ whole genome shotgun (WGS) entry which is preliminary data.</text>
</comment>
<dbReference type="OrthoDB" id="8768171at2"/>
<accession>A0A1A9NCG6</accession>
<dbReference type="EMBL" id="LXKA01000121">
    <property type="protein sequence ID" value="OAJ63631.1"/>
    <property type="molecule type" value="Genomic_DNA"/>
</dbReference>
<keyword evidence="1" id="KW-0805">Transcription regulation</keyword>
<keyword evidence="2" id="KW-0238">DNA-binding</keyword>
<evidence type="ECO:0000313" key="7">
    <source>
        <dbReference type="Proteomes" id="UP000077961"/>
    </source>
</evidence>
<dbReference type="STRING" id="1462993.A6V36_29645"/>
<evidence type="ECO:0000313" key="6">
    <source>
        <dbReference type="EMBL" id="OAJ63631.1"/>
    </source>
</evidence>
<dbReference type="Proteomes" id="UP000078116">
    <property type="component" value="Unassembled WGS sequence"/>
</dbReference>
<proteinExistence type="predicted"/>
<dbReference type="Pfam" id="PF00196">
    <property type="entry name" value="GerE"/>
    <property type="match status" value="1"/>
</dbReference>
<dbReference type="PANTHER" id="PTHR44688">
    <property type="entry name" value="DNA-BINDING TRANSCRIPTIONAL ACTIVATOR DEVR_DOSR"/>
    <property type="match status" value="1"/>
</dbReference>
<dbReference type="GO" id="GO:0006355">
    <property type="term" value="P:regulation of DNA-templated transcription"/>
    <property type="evidence" value="ECO:0007669"/>
    <property type="project" value="InterPro"/>
</dbReference>
<evidence type="ECO:0000313" key="5">
    <source>
        <dbReference type="EMBL" id="OAJ58726.1"/>
    </source>
</evidence>
<dbReference type="AlphaFoldDB" id="A0A1A9NCG6"/>
<dbReference type="RefSeq" id="WP_064268118.1">
    <property type="nucleotide sequence ID" value="NZ_LXJZ01000173.1"/>
</dbReference>
<feature type="domain" description="HTH luxR-type" evidence="4">
    <location>
        <begin position="254"/>
        <end position="319"/>
    </location>
</feature>
<evidence type="ECO:0000256" key="3">
    <source>
        <dbReference type="ARBA" id="ARBA00023163"/>
    </source>
</evidence>
<evidence type="ECO:0000313" key="8">
    <source>
        <dbReference type="Proteomes" id="UP000078116"/>
    </source>
</evidence>
<protein>
    <recommendedName>
        <fullName evidence="4">HTH luxR-type domain-containing protein</fullName>
    </recommendedName>
</protein>
<dbReference type="PROSITE" id="PS50043">
    <property type="entry name" value="HTH_LUXR_2"/>
    <property type="match status" value="1"/>
</dbReference>
<sequence>MDGLNELLITLYRSVREVPLEEFQEQAVVLLKALLPFDAARWGSGIRDAQGVVFHSPYLYNDSPDSLQEYAPVRDQDRVAFYCLSNPGVTVNCYLPEQSRHSKALEAYALRYGHEQGLITGFHNPQTGTLASVSLYRASKARAFSEAQRQLMQAVFPHLQEALKISQTLQAERYREAGDGRWSVAVADTGGVLCFAEPRFIADLQTEWPGASEHAVPRALFQHLLAAPHRSFVGRRILVTPFFTKHLIFLKARAREALDNLTHREREIAELVAAGLTHKEVAKTLKISPATVNNHLRAIHERVGVHNNAELAAQLRHARP</sequence>
<dbReference type="SMART" id="SM00421">
    <property type="entry name" value="HTH_LUXR"/>
    <property type="match status" value="1"/>
</dbReference>
<dbReference type="CDD" id="cd06170">
    <property type="entry name" value="LuxR_C_like"/>
    <property type="match status" value="1"/>
</dbReference>
<dbReference type="EMBL" id="LXJZ01000173">
    <property type="protein sequence ID" value="OAJ58726.1"/>
    <property type="molecule type" value="Genomic_DNA"/>
</dbReference>
<dbReference type="Gene3D" id="1.10.10.10">
    <property type="entry name" value="Winged helix-like DNA-binding domain superfamily/Winged helix DNA-binding domain"/>
    <property type="match status" value="1"/>
</dbReference>
<dbReference type="PRINTS" id="PR00038">
    <property type="entry name" value="HTHLUXR"/>
</dbReference>
<dbReference type="InterPro" id="IPR000792">
    <property type="entry name" value="Tscrpt_reg_LuxR_C"/>
</dbReference>
<dbReference type="Proteomes" id="UP000077961">
    <property type="component" value="Unassembled WGS sequence"/>
</dbReference>
<evidence type="ECO:0000256" key="1">
    <source>
        <dbReference type="ARBA" id="ARBA00023015"/>
    </source>
</evidence>
<dbReference type="InterPro" id="IPR016032">
    <property type="entry name" value="Sig_transdc_resp-reg_C-effctor"/>
</dbReference>
<evidence type="ECO:0000256" key="2">
    <source>
        <dbReference type="ARBA" id="ARBA00023125"/>
    </source>
</evidence>
<keyword evidence="7" id="KW-1185">Reference proteome</keyword>
<name>A0A1A9NCG6_9BURK</name>
<keyword evidence="3" id="KW-0804">Transcription</keyword>
<evidence type="ECO:0000259" key="4">
    <source>
        <dbReference type="PROSITE" id="PS50043"/>
    </source>
</evidence>
<dbReference type="GO" id="GO:0003677">
    <property type="term" value="F:DNA binding"/>
    <property type="evidence" value="ECO:0007669"/>
    <property type="project" value="UniProtKB-KW"/>
</dbReference>
<dbReference type="SUPFAM" id="SSF46894">
    <property type="entry name" value="C-terminal effector domain of the bipartite response regulators"/>
    <property type="match status" value="1"/>
</dbReference>
<gene>
    <name evidence="5" type="ORF">A6V36_29645</name>
    <name evidence="6" type="ORF">A6V37_20070</name>
</gene>
<dbReference type="PANTHER" id="PTHR44688:SF16">
    <property type="entry name" value="DNA-BINDING TRANSCRIPTIONAL ACTIVATOR DEVR_DOSR"/>
    <property type="match status" value="1"/>
</dbReference>